<feature type="region of interest" description="Disordered" evidence="1">
    <location>
        <begin position="35"/>
        <end position="81"/>
    </location>
</feature>
<keyword evidence="3" id="KW-1185">Reference proteome</keyword>
<evidence type="ECO:0000313" key="3">
    <source>
        <dbReference type="Proteomes" id="UP000030754"/>
    </source>
</evidence>
<dbReference type="VEuPathDB" id="ToxoDB:ENH_00063010"/>
<feature type="compositionally biased region" description="Low complexity" evidence="1">
    <location>
        <begin position="201"/>
        <end position="227"/>
    </location>
</feature>
<name>U6MJK6_9EIME</name>
<feature type="compositionally biased region" description="Low complexity" evidence="1">
    <location>
        <begin position="175"/>
        <end position="192"/>
    </location>
</feature>
<accession>U6MJK6</accession>
<dbReference type="RefSeq" id="XP_013432663.1">
    <property type="nucleotide sequence ID" value="XM_013577209.1"/>
</dbReference>
<dbReference type="GeneID" id="25476439"/>
<reference evidence="2" key="2">
    <citation type="submission" date="2013-10" db="EMBL/GenBank/DDBJ databases">
        <authorList>
            <person name="Aslett M."/>
        </authorList>
    </citation>
    <scope>NUCLEOTIDE SEQUENCE [LARGE SCALE GENOMIC DNA]</scope>
    <source>
        <strain evidence="2">Houghton</strain>
    </source>
</reference>
<sequence>MGTDLRESQRCRKSANCPLSKAFRSSVMRAIRHTLRRGANSTKSTNRSSDSSCSTSSSCKKSNGLSVDHQDTVSKGHHHVHLEQKRQKEHCLFLGVGDCVTLLEVAQLNAEEQQRSEEAHPPLSLTAVPLYSSPALMATYASLLRARKASEAIRFLPLSPYLVQLQQRQQQEMEQEQLQQQQQEGRQQQLQGPAETATCSELTETADSAAATAEKQQHSYSSSSNNSRKQMPLLVQQPFDCLVMDPLLFEVGVLGRQLIPLARHARTLCIPKPLVVPSSIKIWIQAFEVRLPAIKPLSALPDVVKGKGQEEATAGQANQFDLSPLEAASRWTAHVEPVALQLCPSEAKEADRATAPAETGSDASSAYSYGDICTPRTKAKAVLSLRFDGPLEDLDKDLPLQQSTKVFLESNSHPGIVNAFAVWMEFFERQVEPTEEMSGCDDRHSPEKLFLSTAPHEAGQHSSFNAASAAEGRHYGIRHVKQGLVWVPTVWVGANEGLTVQVAHTPTKLSLRCCFHTAATIAET</sequence>
<reference evidence="2" key="1">
    <citation type="submission" date="2013-10" db="EMBL/GenBank/DDBJ databases">
        <title>Genomic analysis of the causative agents of coccidiosis in chickens.</title>
        <authorList>
            <person name="Reid A.J."/>
            <person name="Blake D."/>
            <person name="Billington K."/>
            <person name="Browne H."/>
            <person name="Dunn M."/>
            <person name="Hung S."/>
            <person name="Kawahara F."/>
            <person name="Miranda-Saavedra D."/>
            <person name="Mourier T."/>
            <person name="Nagra H."/>
            <person name="Otto T.D."/>
            <person name="Rawlings N."/>
            <person name="Sanchez A."/>
            <person name="Sanders M."/>
            <person name="Subramaniam C."/>
            <person name="Tay Y."/>
            <person name="Dear P."/>
            <person name="Doerig C."/>
            <person name="Gruber A."/>
            <person name="Parkinson J."/>
            <person name="Shirley M."/>
            <person name="Wan K.L."/>
            <person name="Berriman M."/>
            <person name="Tomley F."/>
            <person name="Pain A."/>
        </authorList>
    </citation>
    <scope>NUCLEOTIDE SEQUENCE [LARGE SCALE GENOMIC DNA]</scope>
    <source>
        <strain evidence="2">Houghton</strain>
    </source>
</reference>
<feature type="compositionally biased region" description="Low complexity" evidence="1">
    <location>
        <begin position="40"/>
        <end position="63"/>
    </location>
</feature>
<organism evidence="2 3">
    <name type="scientific">Eimeria necatrix</name>
    <dbReference type="NCBI Taxonomy" id="51315"/>
    <lineage>
        <taxon>Eukaryota</taxon>
        <taxon>Sar</taxon>
        <taxon>Alveolata</taxon>
        <taxon>Apicomplexa</taxon>
        <taxon>Conoidasida</taxon>
        <taxon>Coccidia</taxon>
        <taxon>Eucoccidiorida</taxon>
        <taxon>Eimeriorina</taxon>
        <taxon>Eimeriidae</taxon>
        <taxon>Eimeria</taxon>
    </lineage>
</organism>
<protein>
    <submittedName>
        <fullName evidence="2">Uncharacterized protein</fullName>
    </submittedName>
</protein>
<dbReference type="Proteomes" id="UP000030754">
    <property type="component" value="Unassembled WGS sequence"/>
</dbReference>
<proteinExistence type="predicted"/>
<dbReference type="AlphaFoldDB" id="U6MJK6"/>
<evidence type="ECO:0000256" key="1">
    <source>
        <dbReference type="SAM" id="MobiDB-lite"/>
    </source>
</evidence>
<gene>
    <name evidence="2" type="ORF">ENH_00063010</name>
</gene>
<dbReference type="EMBL" id="HG722917">
    <property type="protein sequence ID" value="CDJ64196.1"/>
    <property type="molecule type" value="Genomic_DNA"/>
</dbReference>
<feature type="region of interest" description="Disordered" evidence="1">
    <location>
        <begin position="175"/>
        <end position="229"/>
    </location>
</feature>
<evidence type="ECO:0000313" key="2">
    <source>
        <dbReference type="EMBL" id="CDJ64196.1"/>
    </source>
</evidence>
<dbReference type="OrthoDB" id="2423701at2759"/>